<organism evidence="3 4">
    <name type="scientific">Littorina saxatilis</name>
    <dbReference type="NCBI Taxonomy" id="31220"/>
    <lineage>
        <taxon>Eukaryota</taxon>
        <taxon>Metazoa</taxon>
        <taxon>Spiralia</taxon>
        <taxon>Lophotrochozoa</taxon>
        <taxon>Mollusca</taxon>
        <taxon>Gastropoda</taxon>
        <taxon>Caenogastropoda</taxon>
        <taxon>Littorinimorpha</taxon>
        <taxon>Littorinoidea</taxon>
        <taxon>Littorinidae</taxon>
        <taxon>Littorina</taxon>
    </lineage>
</organism>
<feature type="compositionally biased region" description="Acidic residues" evidence="1">
    <location>
        <begin position="43"/>
        <end position="54"/>
    </location>
</feature>
<evidence type="ECO:0000256" key="1">
    <source>
        <dbReference type="SAM" id="MobiDB-lite"/>
    </source>
</evidence>
<dbReference type="EMBL" id="JBAMIC010000024">
    <property type="protein sequence ID" value="KAK7090648.1"/>
    <property type="molecule type" value="Genomic_DNA"/>
</dbReference>
<name>A0AAN9G091_9CAEN</name>
<feature type="compositionally biased region" description="Acidic residues" evidence="1">
    <location>
        <begin position="62"/>
        <end position="76"/>
    </location>
</feature>
<sequence length="204" mass="22198">MDRPNLFEALVAANGDDVDWESTVQVMKAVDVVEAAGSLDDPPSGEDETTDEEGPLPPLDDSSPEQSEDEPEEDEPSSQTAKDGTLWQSVPKPKVGKTPAKNVFRKPPTQLQGCQNVTTSSHAFNLFVSDKNISDVVKCTNIEGRRVKKDAWVPTNDEEIEAVIGMLLFLGTKKHNMLSTEEICDPPPRNESHVTSRGSALGLI</sequence>
<dbReference type="InterPro" id="IPR029526">
    <property type="entry name" value="PGBD"/>
</dbReference>
<dbReference type="AlphaFoldDB" id="A0AAN9G091"/>
<gene>
    <name evidence="3" type="ORF">V1264_010413</name>
</gene>
<feature type="region of interest" description="Disordered" evidence="1">
    <location>
        <begin position="33"/>
        <end position="108"/>
    </location>
</feature>
<dbReference type="Proteomes" id="UP001374579">
    <property type="component" value="Unassembled WGS sequence"/>
</dbReference>
<reference evidence="3 4" key="1">
    <citation type="submission" date="2024-02" db="EMBL/GenBank/DDBJ databases">
        <title>Chromosome-scale genome assembly of the rough periwinkle Littorina saxatilis.</title>
        <authorList>
            <person name="De Jode A."/>
            <person name="Faria R."/>
            <person name="Formenti G."/>
            <person name="Sims Y."/>
            <person name="Smith T.P."/>
            <person name="Tracey A."/>
            <person name="Wood J.M.D."/>
            <person name="Zagrodzka Z.B."/>
            <person name="Johannesson K."/>
            <person name="Butlin R.K."/>
            <person name="Leder E.H."/>
        </authorList>
    </citation>
    <scope>NUCLEOTIDE SEQUENCE [LARGE SCALE GENOMIC DNA]</scope>
    <source>
        <strain evidence="3">Snail1</strain>
        <tissue evidence="3">Muscle</tissue>
    </source>
</reference>
<proteinExistence type="predicted"/>
<dbReference type="Pfam" id="PF13843">
    <property type="entry name" value="DDE_Tnp_1_7"/>
    <property type="match status" value="1"/>
</dbReference>
<accession>A0AAN9G091</accession>
<evidence type="ECO:0000313" key="4">
    <source>
        <dbReference type="Proteomes" id="UP001374579"/>
    </source>
</evidence>
<comment type="caution">
    <text evidence="3">The sequence shown here is derived from an EMBL/GenBank/DDBJ whole genome shotgun (WGS) entry which is preliminary data.</text>
</comment>
<keyword evidence="4" id="KW-1185">Reference proteome</keyword>
<evidence type="ECO:0000313" key="3">
    <source>
        <dbReference type="EMBL" id="KAK7090648.1"/>
    </source>
</evidence>
<evidence type="ECO:0000259" key="2">
    <source>
        <dbReference type="Pfam" id="PF13843"/>
    </source>
</evidence>
<feature type="region of interest" description="Disordered" evidence="1">
    <location>
        <begin position="182"/>
        <end position="204"/>
    </location>
</feature>
<protein>
    <recommendedName>
        <fullName evidence="2">PiggyBac transposable element-derived protein domain-containing protein</fullName>
    </recommendedName>
</protein>
<feature type="domain" description="PiggyBac transposable element-derived protein" evidence="2">
    <location>
        <begin position="120"/>
        <end position="177"/>
    </location>
</feature>